<dbReference type="GeneID" id="111246843"/>
<dbReference type="Proteomes" id="UP000594260">
    <property type="component" value="Unplaced"/>
</dbReference>
<protein>
    <submittedName>
        <fullName evidence="2">Uncharacterized protein</fullName>
    </submittedName>
</protein>
<dbReference type="KEGG" id="vde:111246843"/>
<dbReference type="RefSeq" id="XP_022652848.1">
    <property type="nucleotide sequence ID" value="XM_022797113.1"/>
</dbReference>
<feature type="compositionally biased region" description="Low complexity" evidence="1">
    <location>
        <begin position="174"/>
        <end position="183"/>
    </location>
</feature>
<evidence type="ECO:0000313" key="2">
    <source>
        <dbReference type="EnsemblMetazoa" id="XP_022652848"/>
    </source>
</evidence>
<sequence>MEKNAKFRSLQNPANVCRHLQSNILASVSSSISLAEVRRTLATLMEGDWSDEDIIGFFTYSQQKIFKVSCSQLYMNDQESSSEEEDECPVVTPNSTEKRSFVTPMDTTTSAQDNSYLSKSDGEKQYFSDSDSERQYAASILQQYNQYLISKSQIKEKIVLAPKKQSITRVRLVTTSEGSGSSSDSDKPAPKERKASTTKRRHVASSELPSHRISSDDDVSSDIEDCLKKDRSIKENYSPAQQNVEATCPTRAFMREPQKITTQIIDSRPPLPRVNLCDSESDNETAANNSRKNLHEKKDFEAETARQLKLKHMERTKRENNLSGFFDRKDTLDEERSGSHDSTKIYNDIMRYTNGELTYMEIKVYLEYFRSKLGGNIGYLSTGSVVAAVLDMYEVDKDKERLNDILVNLERAKQEYQHD</sequence>
<reference evidence="2" key="1">
    <citation type="submission" date="2021-01" db="UniProtKB">
        <authorList>
            <consortium name="EnsemblMetazoa"/>
        </authorList>
    </citation>
    <scope>IDENTIFICATION</scope>
</reference>
<feature type="compositionally biased region" description="Basic and acidic residues" evidence="1">
    <location>
        <begin position="120"/>
        <end position="129"/>
    </location>
</feature>
<dbReference type="AlphaFoldDB" id="A0A7M7JIV5"/>
<dbReference type="InParanoid" id="A0A7M7JIV5"/>
<proteinExistence type="predicted"/>
<feature type="region of interest" description="Disordered" evidence="1">
    <location>
        <begin position="276"/>
        <end position="301"/>
    </location>
</feature>
<evidence type="ECO:0000313" key="3">
    <source>
        <dbReference type="Proteomes" id="UP000594260"/>
    </source>
</evidence>
<keyword evidence="3" id="KW-1185">Reference proteome</keyword>
<accession>A0A7M7JIV5</accession>
<dbReference type="EnsemblMetazoa" id="XM_022797113">
    <property type="protein sequence ID" value="XP_022652848"/>
    <property type="gene ID" value="LOC111246843"/>
</dbReference>
<organism evidence="2 3">
    <name type="scientific">Varroa destructor</name>
    <name type="common">Honeybee mite</name>
    <dbReference type="NCBI Taxonomy" id="109461"/>
    <lineage>
        <taxon>Eukaryota</taxon>
        <taxon>Metazoa</taxon>
        <taxon>Ecdysozoa</taxon>
        <taxon>Arthropoda</taxon>
        <taxon>Chelicerata</taxon>
        <taxon>Arachnida</taxon>
        <taxon>Acari</taxon>
        <taxon>Parasitiformes</taxon>
        <taxon>Mesostigmata</taxon>
        <taxon>Gamasina</taxon>
        <taxon>Dermanyssoidea</taxon>
        <taxon>Varroidae</taxon>
        <taxon>Varroa</taxon>
    </lineage>
</organism>
<feature type="compositionally biased region" description="Polar residues" evidence="1">
    <location>
        <begin position="105"/>
        <end position="118"/>
    </location>
</feature>
<evidence type="ECO:0000256" key="1">
    <source>
        <dbReference type="SAM" id="MobiDB-lite"/>
    </source>
</evidence>
<feature type="region of interest" description="Disordered" evidence="1">
    <location>
        <begin position="78"/>
        <end position="129"/>
    </location>
</feature>
<dbReference type="OrthoDB" id="10659656at2759"/>
<feature type="region of interest" description="Disordered" evidence="1">
    <location>
        <begin position="173"/>
        <end position="222"/>
    </location>
</feature>
<feature type="compositionally biased region" description="Basic and acidic residues" evidence="1">
    <location>
        <begin position="184"/>
        <end position="195"/>
    </location>
</feature>
<name>A0A7M7JIV5_VARDE</name>